<proteinExistence type="predicted"/>
<name>A0ABX8LKE2_9BACT</name>
<dbReference type="PROSITE" id="PS51257">
    <property type="entry name" value="PROKAR_LIPOPROTEIN"/>
    <property type="match status" value="1"/>
</dbReference>
<evidence type="ECO:0000313" key="3">
    <source>
        <dbReference type="Proteomes" id="UP000683559"/>
    </source>
</evidence>
<evidence type="ECO:0000313" key="2">
    <source>
        <dbReference type="EMBL" id="QXE92466.1"/>
    </source>
</evidence>
<feature type="region of interest" description="Disordered" evidence="1">
    <location>
        <begin position="27"/>
        <end position="60"/>
    </location>
</feature>
<dbReference type="RefSeq" id="WP_217289018.1">
    <property type="nucleotide sequence ID" value="NZ_CP077683.1"/>
</dbReference>
<evidence type="ECO:0008006" key="4">
    <source>
        <dbReference type="Google" id="ProtNLM"/>
    </source>
</evidence>
<evidence type="ECO:0000256" key="1">
    <source>
        <dbReference type="SAM" id="MobiDB-lite"/>
    </source>
</evidence>
<accession>A0ABX8LKE2</accession>
<reference evidence="2 3" key="1">
    <citation type="submission" date="2021-06" db="EMBL/GenBank/DDBJ databases">
        <title>Gemonas diversity in paddy soil.</title>
        <authorList>
            <person name="Liu G."/>
        </authorList>
    </citation>
    <scope>NUCLEOTIDE SEQUENCE [LARGE SCALE GENOMIC DNA]</scope>
    <source>
        <strain evidence="2 3">RG2</strain>
    </source>
</reference>
<gene>
    <name evidence="2" type="ORF">KP001_08060</name>
</gene>
<organism evidence="2 3">
    <name type="scientific">Geomonas subterranea</name>
    <dbReference type="NCBI Taxonomy" id="2847989"/>
    <lineage>
        <taxon>Bacteria</taxon>
        <taxon>Pseudomonadati</taxon>
        <taxon>Thermodesulfobacteriota</taxon>
        <taxon>Desulfuromonadia</taxon>
        <taxon>Geobacterales</taxon>
        <taxon>Geobacteraceae</taxon>
        <taxon>Geomonas</taxon>
    </lineage>
</organism>
<dbReference type="EMBL" id="CP077683">
    <property type="protein sequence ID" value="QXE92466.1"/>
    <property type="molecule type" value="Genomic_DNA"/>
</dbReference>
<keyword evidence="3" id="KW-1185">Reference proteome</keyword>
<sequence length="60" mass="6742">MKRLMATLGVLVAAMMLSGCIVPYWSDDERGGYRDGGYRDGGYRDGGYRDGGRYDGRDRR</sequence>
<dbReference type="Proteomes" id="UP000683559">
    <property type="component" value="Chromosome"/>
</dbReference>
<protein>
    <recommendedName>
        <fullName evidence="4">Lipoprotein</fullName>
    </recommendedName>
</protein>